<keyword evidence="1" id="KW-0677">Repeat</keyword>
<comment type="caution">
    <text evidence="4">The sequence shown here is derived from an EMBL/GenBank/DDBJ whole genome shotgun (WGS) entry which is preliminary data.</text>
</comment>
<gene>
    <name evidence="4" type="ORF">IFR04_016182</name>
</gene>
<dbReference type="Gene3D" id="1.25.40.20">
    <property type="entry name" value="Ankyrin repeat-containing domain"/>
    <property type="match status" value="1"/>
</dbReference>
<reference evidence="4" key="1">
    <citation type="submission" date="2021-02" db="EMBL/GenBank/DDBJ databases">
        <title>Genome sequence Cadophora malorum strain M34.</title>
        <authorList>
            <person name="Stefanovic E."/>
            <person name="Vu D."/>
            <person name="Scully C."/>
            <person name="Dijksterhuis J."/>
            <person name="Roader J."/>
            <person name="Houbraken J."/>
        </authorList>
    </citation>
    <scope>NUCLEOTIDE SEQUENCE</scope>
    <source>
        <strain evidence="4">M34</strain>
    </source>
</reference>
<sequence length="564" mass="63313">MQIKRHNIQCLVSFQTLSLWIPLRLKNQASQAIDRHFQFLHLNLSNMAGKMIRVEREIQRYLKGPCDLPSLMGKLIAAQHCSGVTPGPAADLGSPASPTATNSTSLTTSLLTVATLNFVAVQRLTSVRPIEVLGILLGELGVCAKGENDVSPLDLFLTAVLRDRLYIPLVVELRDCRFVVEIVRLLVQRGAGREEREREDVLRKAVEFGHAPLVTFLRDGFLCLELDGAVMEAEGLGSPLHDAMKVLSSHAVEGLLDDGADIEVRDRAGLTPLHVAAKFGCGKLVRLLLERGANPNSITKNDTNITTRDGANALHLYLWQKHHDLATVEFMLSQGVSLSDVCEVNTPLDCFADTRKAQKFESATMEADYVNADVLRRLLAAGAKGLCHKAWPQIFQAPPPPSKKPIASPSGLTTRDVVEWEVCVDRETRRQYLRELRKKNENMWEEAMMREMQREIAKEKRHRKMLRGILGTSLNGRESQSGSLMLVVLMLEPGHIVYVKCSSTFYPFTYGMLLEGTRIMFPHENKKKSIRQEIDTWVMHNGTRYVKDDQKDPGFMRYVDYAKF</sequence>
<dbReference type="PROSITE" id="PS50088">
    <property type="entry name" value="ANK_REPEAT"/>
    <property type="match status" value="2"/>
</dbReference>
<dbReference type="GO" id="GO:0005634">
    <property type="term" value="C:nucleus"/>
    <property type="evidence" value="ECO:0007669"/>
    <property type="project" value="TreeGrafter"/>
</dbReference>
<protein>
    <recommendedName>
        <fullName evidence="6">Ankyrin</fullName>
    </recommendedName>
</protein>
<dbReference type="PANTHER" id="PTHR24124">
    <property type="entry name" value="ANKYRIN REPEAT FAMILY A"/>
    <property type="match status" value="1"/>
</dbReference>
<dbReference type="GO" id="GO:0010468">
    <property type="term" value="P:regulation of gene expression"/>
    <property type="evidence" value="ECO:0007669"/>
    <property type="project" value="TreeGrafter"/>
</dbReference>
<dbReference type="InterPro" id="IPR036770">
    <property type="entry name" value="Ankyrin_rpt-contain_sf"/>
</dbReference>
<dbReference type="PANTHER" id="PTHR24124:SF14">
    <property type="entry name" value="CHROMOSOME UNDETERMINED SCAFFOLD_25, WHOLE GENOME SHOTGUN SEQUENCE"/>
    <property type="match status" value="1"/>
</dbReference>
<keyword evidence="2 3" id="KW-0040">ANK repeat</keyword>
<dbReference type="SUPFAM" id="SSF48403">
    <property type="entry name" value="Ankyrin repeat"/>
    <property type="match status" value="1"/>
</dbReference>
<dbReference type="Proteomes" id="UP000664132">
    <property type="component" value="Unassembled WGS sequence"/>
</dbReference>
<proteinExistence type="predicted"/>
<organism evidence="4 5">
    <name type="scientific">Cadophora malorum</name>
    <dbReference type="NCBI Taxonomy" id="108018"/>
    <lineage>
        <taxon>Eukaryota</taxon>
        <taxon>Fungi</taxon>
        <taxon>Dikarya</taxon>
        <taxon>Ascomycota</taxon>
        <taxon>Pezizomycotina</taxon>
        <taxon>Leotiomycetes</taxon>
        <taxon>Helotiales</taxon>
        <taxon>Ploettnerulaceae</taxon>
        <taxon>Cadophora</taxon>
    </lineage>
</organism>
<dbReference type="InterPro" id="IPR002110">
    <property type="entry name" value="Ankyrin_rpt"/>
</dbReference>
<accession>A0A8H7W4K1</accession>
<evidence type="ECO:0000256" key="2">
    <source>
        <dbReference type="ARBA" id="ARBA00023043"/>
    </source>
</evidence>
<keyword evidence="5" id="KW-1185">Reference proteome</keyword>
<evidence type="ECO:0008006" key="6">
    <source>
        <dbReference type="Google" id="ProtNLM"/>
    </source>
</evidence>
<feature type="repeat" description="ANK" evidence="3">
    <location>
        <begin position="238"/>
        <end position="267"/>
    </location>
</feature>
<evidence type="ECO:0000256" key="3">
    <source>
        <dbReference type="PROSITE-ProRule" id="PRU00023"/>
    </source>
</evidence>
<feature type="repeat" description="ANK" evidence="3">
    <location>
        <begin position="268"/>
        <end position="300"/>
    </location>
</feature>
<dbReference type="Pfam" id="PF12796">
    <property type="entry name" value="Ank_2"/>
    <property type="match status" value="1"/>
</dbReference>
<dbReference type="OrthoDB" id="341259at2759"/>
<dbReference type="EMBL" id="JAFJYH010000617">
    <property type="protein sequence ID" value="KAG4410684.1"/>
    <property type="molecule type" value="Genomic_DNA"/>
</dbReference>
<evidence type="ECO:0000313" key="5">
    <source>
        <dbReference type="Proteomes" id="UP000664132"/>
    </source>
</evidence>
<dbReference type="AlphaFoldDB" id="A0A8H7W4K1"/>
<evidence type="ECO:0000256" key="1">
    <source>
        <dbReference type="ARBA" id="ARBA00022737"/>
    </source>
</evidence>
<dbReference type="PROSITE" id="PS50297">
    <property type="entry name" value="ANK_REP_REGION"/>
    <property type="match status" value="1"/>
</dbReference>
<evidence type="ECO:0000313" key="4">
    <source>
        <dbReference type="EMBL" id="KAG4410684.1"/>
    </source>
</evidence>
<name>A0A8H7W4K1_9HELO</name>
<dbReference type="SMART" id="SM00248">
    <property type="entry name" value="ANK"/>
    <property type="match status" value="3"/>
</dbReference>